<comment type="similarity">
    <text evidence="1 6">Belongs to the universal ribosomal protein uL1 family.</text>
</comment>
<dbReference type="EMBL" id="HBIV01050178">
    <property type="protein sequence ID" value="CAE0682863.1"/>
    <property type="molecule type" value="Transcribed_RNA"/>
</dbReference>
<accession>A0A7S3ZGS7</accession>
<evidence type="ECO:0000256" key="3">
    <source>
        <dbReference type="ARBA" id="ARBA00022884"/>
    </source>
</evidence>
<dbReference type="InterPro" id="IPR023674">
    <property type="entry name" value="Ribosomal_uL1-like"/>
</dbReference>
<organism evidence="8">
    <name type="scientific">Lotharella globosa</name>
    <dbReference type="NCBI Taxonomy" id="91324"/>
    <lineage>
        <taxon>Eukaryota</taxon>
        <taxon>Sar</taxon>
        <taxon>Rhizaria</taxon>
        <taxon>Cercozoa</taxon>
        <taxon>Chlorarachniophyceae</taxon>
        <taxon>Lotharella</taxon>
    </lineage>
</organism>
<dbReference type="GO" id="GO:0019843">
    <property type="term" value="F:rRNA binding"/>
    <property type="evidence" value="ECO:0007669"/>
    <property type="project" value="UniProtKB-KW"/>
</dbReference>
<dbReference type="GO" id="GO:0015934">
    <property type="term" value="C:large ribosomal subunit"/>
    <property type="evidence" value="ECO:0007669"/>
    <property type="project" value="InterPro"/>
</dbReference>
<dbReference type="Pfam" id="PF00687">
    <property type="entry name" value="Ribosomal_L1"/>
    <property type="match status" value="1"/>
</dbReference>
<keyword evidence="3" id="KW-0694">RNA-binding</keyword>
<sequence length="282" mass="31202">MRGVLPALVVCAAFICISTANTRSLSSSLTPNVKYGCRSSTIASLQTNARKPSRRFREIKEKVEQRPYKAMEAIQLLKQLSNTKFTETLEVHANLNIDPRKATQNLRTTVVLPKGTGKTVRLAVLCKDEDAKEYMAAGADIAGQQDLIEDINKGNLDFERLITTPDMMPQIARLGRVLGPKGLMPSIKSGTVTTDVPATIKEIKAGRLELRADRKGVVHMPFGKMDFSEEDLLENFKAIQESIEANKPSDIKKQYWKSAYVTSTMGPGLQLDLSALNTKEYV</sequence>
<feature type="chain" id="PRO_5030548620" description="Ribosomal protein" evidence="7">
    <location>
        <begin position="23"/>
        <end position="282"/>
    </location>
</feature>
<reference evidence="8" key="1">
    <citation type="submission" date="2021-01" db="EMBL/GenBank/DDBJ databases">
        <authorList>
            <person name="Corre E."/>
            <person name="Pelletier E."/>
            <person name="Niang G."/>
            <person name="Scheremetjew M."/>
            <person name="Finn R."/>
            <person name="Kale V."/>
            <person name="Holt S."/>
            <person name="Cochrane G."/>
            <person name="Meng A."/>
            <person name="Brown T."/>
            <person name="Cohen L."/>
        </authorList>
    </citation>
    <scope>NUCLEOTIDE SEQUENCE</scope>
    <source>
        <strain evidence="8">CCCM811</strain>
    </source>
</reference>
<feature type="signal peptide" evidence="7">
    <location>
        <begin position="1"/>
        <end position="22"/>
    </location>
</feature>
<keyword evidence="4 6" id="KW-0689">Ribosomal protein</keyword>
<evidence type="ECO:0000256" key="7">
    <source>
        <dbReference type="SAM" id="SignalP"/>
    </source>
</evidence>
<keyword evidence="7" id="KW-0732">Signal</keyword>
<dbReference type="PANTHER" id="PTHR36427">
    <property type="entry name" value="54S RIBOSOMAL PROTEIN L1, MITOCHONDRIAL"/>
    <property type="match status" value="1"/>
</dbReference>
<dbReference type="NCBIfam" id="TIGR01169">
    <property type="entry name" value="rplA_bact"/>
    <property type="match status" value="1"/>
</dbReference>
<evidence type="ECO:0000313" key="8">
    <source>
        <dbReference type="EMBL" id="CAE0682863.1"/>
    </source>
</evidence>
<dbReference type="AlphaFoldDB" id="A0A7S3ZGS7"/>
<name>A0A7S3ZGS7_9EUKA</name>
<keyword evidence="2" id="KW-0699">rRNA-binding</keyword>
<dbReference type="InterPro" id="IPR023673">
    <property type="entry name" value="Ribosomal_uL1_CS"/>
</dbReference>
<dbReference type="CDD" id="cd00403">
    <property type="entry name" value="Ribosomal_L1"/>
    <property type="match status" value="1"/>
</dbReference>
<dbReference type="Gene3D" id="3.40.50.790">
    <property type="match status" value="1"/>
</dbReference>
<dbReference type="GO" id="GO:0003735">
    <property type="term" value="F:structural constituent of ribosome"/>
    <property type="evidence" value="ECO:0007669"/>
    <property type="project" value="InterPro"/>
</dbReference>
<dbReference type="PROSITE" id="PS01199">
    <property type="entry name" value="RIBOSOMAL_L1"/>
    <property type="match status" value="1"/>
</dbReference>
<dbReference type="InterPro" id="IPR016095">
    <property type="entry name" value="Ribosomal_uL1_3-a/b-sand"/>
</dbReference>
<dbReference type="Gene3D" id="3.30.190.20">
    <property type="match status" value="1"/>
</dbReference>
<evidence type="ECO:0000256" key="2">
    <source>
        <dbReference type="ARBA" id="ARBA00022730"/>
    </source>
</evidence>
<evidence type="ECO:0000256" key="1">
    <source>
        <dbReference type="ARBA" id="ARBA00010531"/>
    </source>
</evidence>
<evidence type="ECO:0000256" key="4">
    <source>
        <dbReference type="ARBA" id="ARBA00022980"/>
    </source>
</evidence>
<dbReference type="SUPFAM" id="SSF56808">
    <property type="entry name" value="Ribosomal protein L1"/>
    <property type="match status" value="1"/>
</dbReference>
<dbReference type="HAMAP" id="MF_01318_B">
    <property type="entry name" value="Ribosomal_uL1_B"/>
    <property type="match status" value="1"/>
</dbReference>
<proteinExistence type="inferred from homology"/>
<gene>
    <name evidence="8" type="ORF">LGLO00237_LOCUS34651</name>
</gene>
<dbReference type="InterPro" id="IPR005878">
    <property type="entry name" value="Ribosom_uL1_bac-type"/>
</dbReference>
<evidence type="ECO:0000256" key="6">
    <source>
        <dbReference type="RuleBase" id="RU000659"/>
    </source>
</evidence>
<protein>
    <recommendedName>
        <fullName evidence="6">Ribosomal protein</fullName>
    </recommendedName>
</protein>
<dbReference type="PANTHER" id="PTHR36427:SF3">
    <property type="entry name" value="LARGE RIBOSOMAL SUBUNIT PROTEIN UL1M"/>
    <property type="match status" value="1"/>
</dbReference>
<dbReference type="FunFam" id="3.40.50.790:FF:000001">
    <property type="entry name" value="50S ribosomal protein L1"/>
    <property type="match status" value="1"/>
</dbReference>
<evidence type="ECO:0000256" key="5">
    <source>
        <dbReference type="ARBA" id="ARBA00023274"/>
    </source>
</evidence>
<keyword evidence="5 6" id="KW-0687">Ribonucleoprotein</keyword>
<dbReference type="InterPro" id="IPR028364">
    <property type="entry name" value="Ribosomal_uL1/biogenesis"/>
</dbReference>
<dbReference type="GO" id="GO:0006412">
    <property type="term" value="P:translation"/>
    <property type="evidence" value="ECO:0007669"/>
    <property type="project" value="InterPro"/>
</dbReference>